<feature type="region of interest" description="Disordered" evidence="1">
    <location>
        <begin position="254"/>
        <end position="283"/>
    </location>
</feature>
<proteinExistence type="predicted"/>
<keyword evidence="3" id="KW-1185">Reference proteome</keyword>
<dbReference type="Proteomes" id="UP000037510">
    <property type="component" value="Unassembled WGS sequence"/>
</dbReference>
<feature type="compositionally biased region" description="Basic and acidic residues" evidence="1">
    <location>
        <begin position="258"/>
        <end position="272"/>
    </location>
</feature>
<gene>
    <name evidence="2" type="ORF">OBRU01_04768</name>
</gene>
<dbReference type="PANTHER" id="PTHR46601">
    <property type="entry name" value="ULP_PROTEASE DOMAIN-CONTAINING PROTEIN"/>
    <property type="match status" value="1"/>
</dbReference>
<organism evidence="2 3">
    <name type="scientific">Operophtera brumata</name>
    <name type="common">Winter moth</name>
    <name type="synonym">Phalaena brumata</name>
    <dbReference type="NCBI Taxonomy" id="104452"/>
    <lineage>
        <taxon>Eukaryota</taxon>
        <taxon>Metazoa</taxon>
        <taxon>Ecdysozoa</taxon>
        <taxon>Arthropoda</taxon>
        <taxon>Hexapoda</taxon>
        <taxon>Insecta</taxon>
        <taxon>Pterygota</taxon>
        <taxon>Neoptera</taxon>
        <taxon>Endopterygota</taxon>
        <taxon>Lepidoptera</taxon>
        <taxon>Glossata</taxon>
        <taxon>Ditrysia</taxon>
        <taxon>Geometroidea</taxon>
        <taxon>Geometridae</taxon>
        <taxon>Larentiinae</taxon>
        <taxon>Operophtera</taxon>
    </lineage>
</organism>
<evidence type="ECO:0000256" key="1">
    <source>
        <dbReference type="SAM" id="MobiDB-lite"/>
    </source>
</evidence>
<feature type="compositionally biased region" description="Polar residues" evidence="1">
    <location>
        <begin position="273"/>
        <end position="283"/>
    </location>
</feature>
<dbReference type="PANTHER" id="PTHR46601:SF1">
    <property type="entry name" value="ADF-H DOMAIN-CONTAINING PROTEIN"/>
    <property type="match status" value="1"/>
</dbReference>
<dbReference type="EMBL" id="JTDY01000459">
    <property type="protein sequence ID" value="KOB77072.1"/>
    <property type="molecule type" value="Genomic_DNA"/>
</dbReference>
<dbReference type="AlphaFoldDB" id="A0A0L7LNP5"/>
<protein>
    <submittedName>
        <fullName evidence="2">Uncharacterized protein</fullName>
    </submittedName>
</protein>
<comment type="caution">
    <text evidence="2">The sequence shown here is derived from an EMBL/GenBank/DDBJ whole genome shotgun (WGS) entry which is preliminary data.</text>
</comment>
<evidence type="ECO:0000313" key="2">
    <source>
        <dbReference type="EMBL" id="KOB77072.1"/>
    </source>
</evidence>
<dbReference type="STRING" id="104452.A0A0L7LNP5"/>
<name>A0A0L7LNP5_OPEBR</name>
<reference evidence="2 3" key="1">
    <citation type="journal article" date="2015" name="Genome Biol. Evol.">
        <title>The genome of winter moth (Operophtera brumata) provides a genomic perspective on sexual dimorphism and phenology.</title>
        <authorList>
            <person name="Derks M.F."/>
            <person name="Smit S."/>
            <person name="Salis L."/>
            <person name="Schijlen E."/>
            <person name="Bossers A."/>
            <person name="Mateman C."/>
            <person name="Pijl A.S."/>
            <person name="de Ridder D."/>
            <person name="Groenen M.A."/>
            <person name="Visser M.E."/>
            <person name="Megens H.J."/>
        </authorList>
    </citation>
    <scope>NUCLEOTIDE SEQUENCE [LARGE SCALE GENOMIC DNA]</scope>
    <source>
        <strain evidence="2">WM2013NL</strain>
        <tissue evidence="2">Head and thorax</tissue>
    </source>
</reference>
<evidence type="ECO:0000313" key="3">
    <source>
        <dbReference type="Proteomes" id="UP000037510"/>
    </source>
</evidence>
<accession>A0A0L7LNP5</accession>
<sequence>MYKTCKETLTDNECIIHCDFSENYLCKSNEEVQATHFGASKQQFTLHTGVMYYKNEQTLQEKSFCTISPNNNHGPTAIWAHLTPILEYIRETLTNINTVHFFSDGPTTQYRQKGNFYMLSEMVKKLGFQKSTWTFFESAHGKGAADGIGGAVKRTLDKKVTYGEDIVNAQSAYDVLQNCQSKIMYFYISDEDINTLEQNFDLTGVIPVPQTMDIHQIITTDQEHVIKYRKIACFCRELLCECFGLQEHNLRLKKQKRKHDEDKKEHHQEKMYSKTTEATIKRR</sequence>